<dbReference type="InterPro" id="IPR000073">
    <property type="entry name" value="AB_hydrolase_1"/>
</dbReference>
<evidence type="ECO:0000313" key="2">
    <source>
        <dbReference type="EMBL" id="RNB71506.1"/>
    </source>
</evidence>
<dbReference type="RefSeq" id="WP_122909748.1">
    <property type="nucleotide sequence ID" value="NZ_CBCSBE010000007.1"/>
</dbReference>
<dbReference type="GO" id="GO:0016787">
    <property type="term" value="F:hydrolase activity"/>
    <property type="evidence" value="ECO:0007669"/>
    <property type="project" value="UniProtKB-KW"/>
</dbReference>
<gene>
    <name evidence="2" type="ORF">EDM52_14790</name>
</gene>
<dbReference type="InterPro" id="IPR050471">
    <property type="entry name" value="AB_hydrolase"/>
</dbReference>
<keyword evidence="3" id="KW-1185">Reference proteome</keyword>
<name>A0A3M8C725_9BACL</name>
<dbReference type="InterPro" id="IPR029058">
    <property type="entry name" value="AB_hydrolase_fold"/>
</dbReference>
<sequence>MLKSEHIFLPDGTEVQYTIRGTGIPILVFHGGHSNCFEEFGYRELLESGCSLITPSRPGYGDTSRELGESFAKACNAYVMLLDELGLEQVHVLAISAGGPSGIYFAAYYPERVRTLTLQSAVTDEWISPTDKTQRMAVNLFRPGVERFTWKLMGSMSKRFPTFILKHMAPSFSTLSWSEVMTYLKEEDVEAFCAMNNRQRSGYGFMIDLVQSRRDLVEDMKSIKCPTLIMHSKHDQTVPLKHAHRANAHIPHAQLCILDTWGHLIWIGKGSEQVASEYLAFIYRNEDSKEK</sequence>
<dbReference type="Pfam" id="PF00561">
    <property type="entry name" value="Abhydrolase_1"/>
    <property type="match status" value="1"/>
</dbReference>
<keyword evidence="2" id="KW-0378">Hydrolase</keyword>
<evidence type="ECO:0000313" key="3">
    <source>
        <dbReference type="Proteomes" id="UP000282028"/>
    </source>
</evidence>
<dbReference type="Gene3D" id="3.40.50.1820">
    <property type="entry name" value="alpha/beta hydrolase"/>
    <property type="match status" value="1"/>
</dbReference>
<dbReference type="SUPFAM" id="SSF53474">
    <property type="entry name" value="alpha/beta-Hydrolases"/>
    <property type="match status" value="1"/>
</dbReference>
<proteinExistence type="predicted"/>
<protein>
    <submittedName>
        <fullName evidence="2">Alpha/beta hydrolase</fullName>
    </submittedName>
</protein>
<organism evidence="2 3">
    <name type="scientific">Brevibacillus invocatus</name>
    <dbReference type="NCBI Taxonomy" id="173959"/>
    <lineage>
        <taxon>Bacteria</taxon>
        <taxon>Bacillati</taxon>
        <taxon>Bacillota</taxon>
        <taxon>Bacilli</taxon>
        <taxon>Bacillales</taxon>
        <taxon>Paenibacillaceae</taxon>
        <taxon>Brevibacillus</taxon>
    </lineage>
</organism>
<reference evidence="2 3" key="1">
    <citation type="submission" date="2018-10" db="EMBL/GenBank/DDBJ databases">
        <title>Phylogenomics of Brevibacillus.</title>
        <authorList>
            <person name="Dunlap C."/>
        </authorList>
    </citation>
    <scope>NUCLEOTIDE SEQUENCE [LARGE SCALE GENOMIC DNA]</scope>
    <source>
        <strain evidence="2 3">JCM 12215</strain>
    </source>
</reference>
<dbReference type="EMBL" id="RHHR01000028">
    <property type="protein sequence ID" value="RNB71506.1"/>
    <property type="molecule type" value="Genomic_DNA"/>
</dbReference>
<accession>A0A3M8C725</accession>
<feature type="domain" description="AB hydrolase-1" evidence="1">
    <location>
        <begin position="25"/>
        <end position="265"/>
    </location>
</feature>
<evidence type="ECO:0000259" key="1">
    <source>
        <dbReference type="Pfam" id="PF00561"/>
    </source>
</evidence>
<comment type="caution">
    <text evidence="2">The sequence shown here is derived from an EMBL/GenBank/DDBJ whole genome shotgun (WGS) entry which is preliminary data.</text>
</comment>
<dbReference type="PANTHER" id="PTHR43433:SF5">
    <property type="entry name" value="AB HYDROLASE-1 DOMAIN-CONTAINING PROTEIN"/>
    <property type="match status" value="1"/>
</dbReference>
<dbReference type="OrthoDB" id="9773293at2"/>
<dbReference type="AlphaFoldDB" id="A0A3M8C725"/>
<dbReference type="Proteomes" id="UP000282028">
    <property type="component" value="Unassembled WGS sequence"/>
</dbReference>
<dbReference type="PANTHER" id="PTHR43433">
    <property type="entry name" value="HYDROLASE, ALPHA/BETA FOLD FAMILY PROTEIN"/>
    <property type="match status" value="1"/>
</dbReference>